<dbReference type="InterPro" id="IPR043502">
    <property type="entry name" value="DNA/RNA_pol_sf"/>
</dbReference>
<evidence type="ECO:0008006" key="3">
    <source>
        <dbReference type="Google" id="ProtNLM"/>
    </source>
</evidence>
<name>A0A371H9Q1_MUCPR</name>
<sequence length="186" mass="21410">MNNWWASRESSWTFVVVADTSYNVLIDRLTLNALGAIVSTPYLVMKFPSSNGRVATKPFKEGKANIKNLTDVELDPSPTPKLKAAKFIQEFSYTTWLSNVVLVKKHNKKWRMCVDYFDLNKACPKDSYPLLSINRLINGTSTFQERKATYQRLMDKVFVDHIRHNLEVYMDAMLSNPLVPRNISKT</sequence>
<dbReference type="AlphaFoldDB" id="A0A371H9Q1"/>
<dbReference type="Gene3D" id="3.10.10.10">
    <property type="entry name" value="HIV Type 1 Reverse Transcriptase, subunit A, domain 1"/>
    <property type="match status" value="1"/>
</dbReference>
<proteinExistence type="predicted"/>
<dbReference type="Proteomes" id="UP000257109">
    <property type="component" value="Unassembled WGS sequence"/>
</dbReference>
<protein>
    <recommendedName>
        <fullName evidence="3">Reverse transcriptase domain-containing protein</fullName>
    </recommendedName>
</protein>
<evidence type="ECO:0000313" key="2">
    <source>
        <dbReference type="Proteomes" id="UP000257109"/>
    </source>
</evidence>
<dbReference type="OrthoDB" id="1928766at2759"/>
<dbReference type="InterPro" id="IPR053134">
    <property type="entry name" value="RNA-dir_DNA_polymerase"/>
</dbReference>
<dbReference type="PANTHER" id="PTHR24559:SF444">
    <property type="entry name" value="REVERSE TRANSCRIPTASE DOMAIN-CONTAINING PROTEIN"/>
    <property type="match status" value="1"/>
</dbReference>
<dbReference type="SUPFAM" id="SSF56672">
    <property type="entry name" value="DNA/RNA polymerases"/>
    <property type="match status" value="1"/>
</dbReference>
<evidence type="ECO:0000313" key="1">
    <source>
        <dbReference type="EMBL" id="RDX99433.1"/>
    </source>
</evidence>
<dbReference type="EMBL" id="QJKJ01003229">
    <property type="protein sequence ID" value="RDX99433.1"/>
    <property type="molecule type" value="Genomic_DNA"/>
</dbReference>
<dbReference type="PANTHER" id="PTHR24559">
    <property type="entry name" value="TRANSPOSON TY3-I GAG-POL POLYPROTEIN"/>
    <property type="match status" value="1"/>
</dbReference>
<accession>A0A371H9Q1</accession>
<organism evidence="1 2">
    <name type="scientific">Mucuna pruriens</name>
    <name type="common">Velvet bean</name>
    <name type="synonym">Dolichos pruriens</name>
    <dbReference type="NCBI Taxonomy" id="157652"/>
    <lineage>
        <taxon>Eukaryota</taxon>
        <taxon>Viridiplantae</taxon>
        <taxon>Streptophyta</taxon>
        <taxon>Embryophyta</taxon>
        <taxon>Tracheophyta</taxon>
        <taxon>Spermatophyta</taxon>
        <taxon>Magnoliopsida</taxon>
        <taxon>eudicotyledons</taxon>
        <taxon>Gunneridae</taxon>
        <taxon>Pentapetalae</taxon>
        <taxon>rosids</taxon>
        <taxon>fabids</taxon>
        <taxon>Fabales</taxon>
        <taxon>Fabaceae</taxon>
        <taxon>Papilionoideae</taxon>
        <taxon>50 kb inversion clade</taxon>
        <taxon>NPAAA clade</taxon>
        <taxon>indigoferoid/millettioid clade</taxon>
        <taxon>Phaseoleae</taxon>
        <taxon>Mucuna</taxon>
    </lineage>
</organism>
<reference evidence="1" key="1">
    <citation type="submission" date="2018-05" db="EMBL/GenBank/DDBJ databases">
        <title>Draft genome of Mucuna pruriens seed.</title>
        <authorList>
            <person name="Nnadi N.E."/>
            <person name="Vos R."/>
            <person name="Hasami M.H."/>
            <person name="Devisetty U.K."/>
            <person name="Aguiy J.C."/>
        </authorList>
    </citation>
    <scope>NUCLEOTIDE SEQUENCE [LARGE SCALE GENOMIC DNA]</scope>
    <source>
        <strain evidence="1">JCA_2017</strain>
    </source>
</reference>
<feature type="non-terminal residue" evidence="1">
    <location>
        <position position="1"/>
    </location>
</feature>
<gene>
    <name evidence="1" type="ORF">CR513_17508</name>
</gene>
<keyword evidence="2" id="KW-1185">Reference proteome</keyword>
<comment type="caution">
    <text evidence="1">The sequence shown here is derived from an EMBL/GenBank/DDBJ whole genome shotgun (WGS) entry which is preliminary data.</text>
</comment>